<protein>
    <recommendedName>
        <fullName evidence="4">DUF4382 domain-containing protein</fullName>
    </recommendedName>
</protein>
<feature type="chain" id="PRO_5035305281" description="DUF4382 domain-containing protein" evidence="1">
    <location>
        <begin position="23"/>
        <end position="321"/>
    </location>
</feature>
<evidence type="ECO:0000313" key="3">
    <source>
        <dbReference type="Proteomes" id="UP000600588"/>
    </source>
</evidence>
<proteinExistence type="predicted"/>
<keyword evidence="1" id="KW-0732">Signal</keyword>
<dbReference type="PROSITE" id="PS51257">
    <property type="entry name" value="PROKAR_LIPOPROTEIN"/>
    <property type="match status" value="1"/>
</dbReference>
<dbReference type="RefSeq" id="WP_188230560.1">
    <property type="nucleotide sequence ID" value="NZ_JACVXB010000004.1"/>
</dbReference>
<evidence type="ECO:0000313" key="2">
    <source>
        <dbReference type="EMBL" id="MBD0832777.1"/>
    </source>
</evidence>
<dbReference type="Proteomes" id="UP000600588">
    <property type="component" value="Unassembled WGS sequence"/>
</dbReference>
<dbReference type="AlphaFoldDB" id="A0A8J6Q113"/>
<dbReference type="InterPro" id="IPR008972">
    <property type="entry name" value="Cupredoxin"/>
</dbReference>
<evidence type="ECO:0000256" key="1">
    <source>
        <dbReference type="SAM" id="SignalP"/>
    </source>
</evidence>
<sequence>MKNFYYYLIVLCMLVFAVSCKSKTKSETENTVEDKTPQKPYKTYNDAIVFKTLSMEFIGPDTITSGWNTFKYVNQSNETHFILFDKYPEGKTIEDGEKEIIPVFDKGMDLINEGNTEAGFAEFGKLPEWFPNIVFTGGSGLIAGGQYSITTLHLEPGYYVLECYVKMPNGKFHNAMGMVKQLIVKEEDSGYNAPQEDVVITISNDNGIVFNDSLAKGQTVFKVEFPDQKVHENYVQSDVHLAQLTAEANLDSLESWMDWSNPKGLITPVPKGVTFLGGIQELPAGKHGYFTADLRPGKYVFISEVPGAKRKNLLKVFEIKD</sequence>
<organism evidence="2 3">
    <name type="scientific">Aestuariibaculum sediminum</name>
    <dbReference type="NCBI Taxonomy" id="2770637"/>
    <lineage>
        <taxon>Bacteria</taxon>
        <taxon>Pseudomonadati</taxon>
        <taxon>Bacteroidota</taxon>
        <taxon>Flavobacteriia</taxon>
        <taxon>Flavobacteriales</taxon>
        <taxon>Flavobacteriaceae</taxon>
    </lineage>
</organism>
<keyword evidence="3" id="KW-1185">Reference proteome</keyword>
<feature type="signal peptide" evidence="1">
    <location>
        <begin position="1"/>
        <end position="22"/>
    </location>
</feature>
<comment type="caution">
    <text evidence="2">The sequence shown here is derived from an EMBL/GenBank/DDBJ whole genome shotgun (WGS) entry which is preliminary data.</text>
</comment>
<reference evidence="2 3" key="1">
    <citation type="submission" date="2020-09" db="EMBL/GenBank/DDBJ databases">
        <title>TT11 complete genome.</title>
        <authorList>
            <person name="Wu Z."/>
        </authorList>
    </citation>
    <scope>NUCLEOTIDE SEQUENCE [LARGE SCALE GENOMIC DNA]</scope>
    <source>
        <strain evidence="2 3">TT11</strain>
    </source>
</reference>
<gene>
    <name evidence="2" type="ORF">ICJ83_11595</name>
</gene>
<evidence type="ECO:0008006" key="4">
    <source>
        <dbReference type="Google" id="ProtNLM"/>
    </source>
</evidence>
<name>A0A8J6Q113_9FLAO</name>
<dbReference type="EMBL" id="JACVXB010000004">
    <property type="protein sequence ID" value="MBD0832777.1"/>
    <property type="molecule type" value="Genomic_DNA"/>
</dbReference>
<dbReference type="SUPFAM" id="SSF49503">
    <property type="entry name" value="Cupredoxins"/>
    <property type="match status" value="1"/>
</dbReference>
<accession>A0A8J6Q113</accession>